<dbReference type="Gene3D" id="1.10.287.1490">
    <property type="match status" value="1"/>
</dbReference>
<proteinExistence type="predicted"/>
<accession>A0ABQ5K7D0</accession>
<gene>
    <name evidence="1" type="ORF">ADUPG1_000181</name>
</gene>
<dbReference type="EMBL" id="BQXS01000056">
    <property type="protein sequence ID" value="GKT27787.1"/>
    <property type="molecule type" value="Genomic_DNA"/>
</dbReference>
<keyword evidence="2" id="KW-1185">Reference proteome</keyword>
<feature type="non-terminal residue" evidence="1">
    <location>
        <position position="685"/>
    </location>
</feature>
<protein>
    <submittedName>
        <fullName evidence="1">Uncharacterized protein</fullName>
    </submittedName>
</protein>
<organism evidence="1 2">
    <name type="scientific">Aduncisulcus paluster</name>
    <dbReference type="NCBI Taxonomy" id="2918883"/>
    <lineage>
        <taxon>Eukaryota</taxon>
        <taxon>Metamonada</taxon>
        <taxon>Carpediemonas-like organisms</taxon>
        <taxon>Aduncisulcus</taxon>
    </lineage>
</organism>
<sequence length="685" mass="77869">MVKITGKLLRYNQKEKDGSKYADSPHLYTDPFPIHPSELVKIYEGYASVDYHLGGANMKQFLSNTEGYIEFQKQIHFPFVSPHNVQYFCVSYYHEGSKSVKEFNAIFTTSSGEKVVKEYEYERNLEKFSWQLFPVDLDDIVQCDLETLKCWDGSVVESSRLYSIRFLTKDFEFIDQPCIPGECMEIYPDGLDSKARHGLYPVDHPQVVKVDVPKASCRFTNGYGQSHLKKFLAGKGCLYFFPSLYIPFTSPHYIGEFCLLTHNYTNGVKRFDATFTDSSGKRIVKKYEIAKGRELSWFWISFPVDLSNVVSCEILIQENWGGGYYNNLLGGIRFIDNPEDEIARRWRYQVGKQIDSLVSQLSDNKKQIDSLQTTITTQGDVIRKQEETIQRQSEQIKSQSEQITTLLSATSQLQTTISEHRSDLDGHSKQLEDTISLIGQHRQHSDQQGSMLERTCISLQSELSALSVRVAGQSVSVAQRVQDEHGQVIEHRRSFMPDLDALIPLYDEDSVDSHSPCQIVSSLAAEDLYQTSLPRWRFLSMLVYTNDQLANEDVHNAMDAIHMPDVSGYRDLHNLRELCLSSLPAEPISSELLESKINAICSECSRVCSRITSSRMEHVIKANESVCSFLLQFLSQYLSGLDQPHGSSGHSVCTRSSLITSSEHLSKPLSECLVQFDKVASVFEE</sequence>
<evidence type="ECO:0000313" key="2">
    <source>
        <dbReference type="Proteomes" id="UP001057375"/>
    </source>
</evidence>
<name>A0ABQ5K7D0_9EUKA</name>
<reference evidence="1" key="1">
    <citation type="submission" date="2022-03" db="EMBL/GenBank/DDBJ databases">
        <title>Draft genome sequence of Aduncisulcus paluster, a free-living microaerophilic Fornicata.</title>
        <authorList>
            <person name="Yuyama I."/>
            <person name="Kume K."/>
            <person name="Tamura T."/>
            <person name="Inagaki Y."/>
            <person name="Hashimoto T."/>
        </authorList>
    </citation>
    <scope>NUCLEOTIDE SEQUENCE</scope>
    <source>
        <strain evidence="1">NY0171</strain>
    </source>
</reference>
<dbReference type="Proteomes" id="UP001057375">
    <property type="component" value="Unassembled WGS sequence"/>
</dbReference>
<comment type="caution">
    <text evidence="1">The sequence shown here is derived from an EMBL/GenBank/DDBJ whole genome shotgun (WGS) entry which is preliminary data.</text>
</comment>
<evidence type="ECO:0000313" key="1">
    <source>
        <dbReference type="EMBL" id="GKT27787.1"/>
    </source>
</evidence>